<dbReference type="Gene3D" id="3.40.830.10">
    <property type="entry name" value="LigB-like"/>
    <property type="match status" value="1"/>
</dbReference>
<dbReference type="STRING" id="47839.BN973_01496"/>
<organism evidence="2">
    <name type="scientific">Mycobacterium triplex</name>
    <dbReference type="NCBI Taxonomy" id="47839"/>
    <lineage>
        <taxon>Bacteria</taxon>
        <taxon>Bacillati</taxon>
        <taxon>Actinomycetota</taxon>
        <taxon>Actinomycetes</taxon>
        <taxon>Mycobacteriales</taxon>
        <taxon>Mycobacteriaceae</taxon>
        <taxon>Mycobacterium</taxon>
        <taxon>Mycobacterium simiae complex</taxon>
    </lineage>
</organism>
<dbReference type="InterPro" id="IPR004183">
    <property type="entry name" value="Xdiol_dOase_suB"/>
</dbReference>
<reference evidence="2" key="2">
    <citation type="submission" date="2014-04" db="EMBL/GenBank/DDBJ databases">
        <authorList>
            <person name="Xu Y.W."/>
            <person name="Yang Q."/>
        </authorList>
    </citation>
    <scope>NUCLEOTIDE SEQUENCE</scope>
    <source>
        <strain evidence="2">DSM 44626</strain>
    </source>
</reference>
<dbReference type="AlphaFoldDB" id="A0A024JTK6"/>
<dbReference type="HOGENOM" id="CLU_078149_1_1_11"/>
<keyword evidence="2" id="KW-0223">Dioxygenase</keyword>
<keyword evidence="2" id="KW-0560">Oxidoreductase</keyword>
<evidence type="ECO:0000313" key="3">
    <source>
        <dbReference type="EMBL" id="ORX02460.1"/>
    </source>
</evidence>
<dbReference type="EMBL" id="HG964446">
    <property type="protein sequence ID" value="CDO87145.1"/>
    <property type="molecule type" value="Genomic_DNA"/>
</dbReference>
<reference evidence="3 4" key="3">
    <citation type="submission" date="2016-01" db="EMBL/GenBank/DDBJ databases">
        <title>The new phylogeny of the genus Mycobacterium.</title>
        <authorList>
            <person name="Tarcisio F."/>
            <person name="Conor M."/>
            <person name="Antonella G."/>
            <person name="Elisabetta G."/>
            <person name="Giulia F.S."/>
            <person name="Sara T."/>
            <person name="Anna F."/>
            <person name="Clotilde B."/>
            <person name="Roberto B."/>
            <person name="Veronica D.S."/>
            <person name="Fabio R."/>
            <person name="Monica P."/>
            <person name="Olivier J."/>
            <person name="Enrico T."/>
            <person name="Nicola S."/>
        </authorList>
    </citation>
    <scope>NUCLEOTIDE SEQUENCE [LARGE SCALE GENOMIC DNA]</scope>
    <source>
        <strain evidence="3 4">DSM 44626</strain>
    </source>
</reference>
<proteinExistence type="predicted"/>
<gene>
    <name evidence="2" type="primary">mhpB_1</name>
    <name evidence="3" type="ORF">AWC29_19570</name>
    <name evidence="2" type="ORF">BN973_01496</name>
</gene>
<keyword evidence="4" id="KW-1185">Reference proteome</keyword>
<dbReference type="GO" id="GO:0016702">
    <property type="term" value="F:oxidoreductase activity, acting on single donors with incorporation of molecular oxygen, incorporation of two atoms of oxygen"/>
    <property type="evidence" value="ECO:0007669"/>
    <property type="project" value="UniProtKB-ARBA"/>
</dbReference>
<dbReference type="Pfam" id="PF02900">
    <property type="entry name" value="LigB"/>
    <property type="match status" value="1"/>
</dbReference>
<dbReference type="SUPFAM" id="SSF53213">
    <property type="entry name" value="LigB-like"/>
    <property type="match status" value="1"/>
</dbReference>
<dbReference type="GO" id="GO:0008198">
    <property type="term" value="F:ferrous iron binding"/>
    <property type="evidence" value="ECO:0007669"/>
    <property type="project" value="InterPro"/>
</dbReference>
<feature type="domain" description="Extradiol ring-cleavage dioxygenase class III enzyme subunit B" evidence="1">
    <location>
        <begin position="19"/>
        <end position="260"/>
    </location>
</feature>
<protein>
    <submittedName>
        <fullName evidence="2">3-(2,3-dihydroxyphenyl)propionate dioxygenase</fullName>
    </submittedName>
</protein>
<dbReference type="eggNOG" id="COG3885">
    <property type="taxonomic scope" value="Bacteria"/>
</dbReference>
<dbReference type="OrthoDB" id="8673673at2"/>
<name>A0A024JTK6_9MYCO</name>
<evidence type="ECO:0000259" key="1">
    <source>
        <dbReference type="Pfam" id="PF02900"/>
    </source>
</evidence>
<dbReference type="RefSeq" id="WP_051641153.1">
    <property type="nucleotide sequence ID" value="NZ_HG964446.1"/>
</dbReference>
<accession>A0A024JTK6</accession>
<reference evidence="2" key="1">
    <citation type="journal article" date="2014" name="Genome Announc.">
        <title>Draft Genome Sequence of Mycobacterium triplex DSM 44626.</title>
        <authorList>
            <person name="Sassi M."/>
            <person name="Croce O."/>
            <person name="Robert C."/>
            <person name="Raoult D."/>
            <person name="Drancourt M."/>
        </authorList>
    </citation>
    <scope>NUCLEOTIDE SEQUENCE [LARGE SCALE GENOMIC DNA]</scope>
    <source>
        <strain evidence="2">DSM 44626</strain>
    </source>
</reference>
<sequence>MGKVVGAFATSHTMFPSAGVEHQAQQVVDGFRELGRRVYDLGPDLVIVVSSEHGPTLLPSGPQPPFTLPVVDSFQTFGEMDIPRVDIRSDAEFANNFLRYTATRGFDIASMSTIRADHGLAIPILMMFPANDIPVIPLIIGTQSPSATATAARCYLLGRLLAGYVATREERVVVVGCGGLSHWPGTAQMGRINEQFDREFLALLSAGDGGYAAAWSNDYIIEQAGNGGLEIRNWIFAAAAIGDAGGATLYYEPIKPWATGMSAFAFAAPPEVDV</sequence>
<dbReference type="Proteomes" id="UP000028880">
    <property type="component" value="Unassembled WGS sequence"/>
</dbReference>
<dbReference type="EMBL" id="LQPY01000026">
    <property type="protein sequence ID" value="ORX02460.1"/>
    <property type="molecule type" value="Genomic_DNA"/>
</dbReference>
<dbReference type="Proteomes" id="UP000193710">
    <property type="component" value="Unassembled WGS sequence"/>
</dbReference>
<evidence type="ECO:0000313" key="4">
    <source>
        <dbReference type="Proteomes" id="UP000193710"/>
    </source>
</evidence>
<evidence type="ECO:0000313" key="2">
    <source>
        <dbReference type="EMBL" id="CDO87145.1"/>
    </source>
</evidence>